<dbReference type="AlphaFoldDB" id="A0A1I8B7M7"/>
<evidence type="ECO:0000313" key="3">
    <source>
        <dbReference type="Proteomes" id="UP000095281"/>
    </source>
</evidence>
<evidence type="ECO:0000256" key="2">
    <source>
        <dbReference type="SAM" id="SignalP"/>
    </source>
</evidence>
<proteinExistence type="predicted"/>
<keyword evidence="2" id="KW-0732">Signal</keyword>
<accession>A0A1I8B7M7</accession>
<evidence type="ECO:0000313" key="4">
    <source>
        <dbReference type="WBParaSite" id="MhA1_Contig1478.frz3.gene2"/>
    </source>
</evidence>
<feature type="region of interest" description="Disordered" evidence="1">
    <location>
        <begin position="254"/>
        <end position="278"/>
    </location>
</feature>
<dbReference type="WBParaSite" id="MhA1_Contig1478.frz3.gene2">
    <property type="protein sequence ID" value="MhA1_Contig1478.frz3.gene2"/>
    <property type="gene ID" value="MhA1_Contig1478.frz3.gene2"/>
</dbReference>
<feature type="signal peptide" evidence="2">
    <location>
        <begin position="1"/>
        <end position="31"/>
    </location>
</feature>
<feature type="compositionally biased region" description="Basic and acidic residues" evidence="1">
    <location>
        <begin position="254"/>
        <end position="271"/>
    </location>
</feature>
<dbReference type="Proteomes" id="UP000095281">
    <property type="component" value="Unplaced"/>
</dbReference>
<reference evidence="4" key="1">
    <citation type="submission" date="2016-11" db="UniProtKB">
        <authorList>
            <consortium name="WormBaseParasite"/>
        </authorList>
    </citation>
    <scope>IDENTIFICATION</scope>
</reference>
<sequence length="298" mass="35525">MKSLKQNKISNKILLIFLLFIAIELFQVCLGGDNEDGEGWQKVEGKKTKRAKKKQELYPHYSQRYGYKNQSKFQQKFNQFKKVEKGKSNNIENSKEKIKDKNPKENIKIQKYNLEKDKKIKDKLIIGSEEIDENLLNEENKNKLEKKQIINEISWKEKLFSSPKENKKINKQNFESKNNLNKQENDKIIEEITEEIIKNVENEVWKDFNENRNFIKLKETKQKENEIEDGGEVWQKVYGKKAKKANNKEIIKSDKSIKSNEEKIKEDKKEESFEEEDQITKKEEKIKKSWADLAEEEE</sequence>
<keyword evidence="3" id="KW-1185">Reference proteome</keyword>
<feature type="chain" id="PRO_5009315538" evidence="2">
    <location>
        <begin position="32"/>
        <end position="298"/>
    </location>
</feature>
<name>A0A1I8B7M7_MELHA</name>
<evidence type="ECO:0000256" key="1">
    <source>
        <dbReference type="SAM" id="MobiDB-lite"/>
    </source>
</evidence>
<organism evidence="3 4">
    <name type="scientific">Meloidogyne hapla</name>
    <name type="common">Root-knot nematode worm</name>
    <dbReference type="NCBI Taxonomy" id="6305"/>
    <lineage>
        <taxon>Eukaryota</taxon>
        <taxon>Metazoa</taxon>
        <taxon>Ecdysozoa</taxon>
        <taxon>Nematoda</taxon>
        <taxon>Chromadorea</taxon>
        <taxon>Rhabditida</taxon>
        <taxon>Tylenchina</taxon>
        <taxon>Tylenchomorpha</taxon>
        <taxon>Tylenchoidea</taxon>
        <taxon>Meloidogynidae</taxon>
        <taxon>Meloidogyninae</taxon>
        <taxon>Meloidogyne</taxon>
    </lineage>
</organism>
<protein>
    <submittedName>
        <fullName evidence="4">Uncharacterized protein</fullName>
    </submittedName>
</protein>